<organism evidence="2 3">
    <name type="scientific">Schleiferilactobacillus harbinensis DSM 16991</name>
    <dbReference type="NCBI Taxonomy" id="1122147"/>
    <lineage>
        <taxon>Bacteria</taxon>
        <taxon>Bacillati</taxon>
        <taxon>Bacillota</taxon>
        <taxon>Bacilli</taxon>
        <taxon>Lactobacillales</taxon>
        <taxon>Lactobacillaceae</taxon>
        <taxon>Schleiferilactobacillus</taxon>
    </lineage>
</organism>
<dbReference type="Proteomes" id="UP000050949">
    <property type="component" value="Unassembled WGS sequence"/>
</dbReference>
<evidence type="ECO:0000313" key="3">
    <source>
        <dbReference type="Proteomes" id="UP000050949"/>
    </source>
</evidence>
<keyword evidence="1" id="KW-0812">Transmembrane</keyword>
<dbReference type="eggNOG" id="ENOG50300NC">
    <property type="taxonomic scope" value="Bacteria"/>
</dbReference>
<feature type="transmembrane region" description="Helical" evidence="1">
    <location>
        <begin position="6"/>
        <end position="27"/>
    </location>
</feature>
<accession>A0A0R1X9J0</accession>
<comment type="caution">
    <text evidence="2">The sequence shown here is derived from an EMBL/GenBank/DDBJ whole genome shotgun (WGS) entry which is preliminary data.</text>
</comment>
<evidence type="ECO:0000313" key="2">
    <source>
        <dbReference type="EMBL" id="KRM24747.1"/>
    </source>
</evidence>
<proteinExistence type="predicted"/>
<name>A0A0R1X9J0_9LACO</name>
<gene>
    <name evidence="2" type="ORF">FC91_GL001328</name>
</gene>
<keyword evidence="1" id="KW-0472">Membrane</keyword>
<dbReference type="PATRIC" id="fig|1122147.4.peg.1378"/>
<dbReference type="GeneID" id="78511298"/>
<evidence type="ECO:0000256" key="1">
    <source>
        <dbReference type="SAM" id="Phobius"/>
    </source>
</evidence>
<dbReference type="AlphaFoldDB" id="A0A0R1X9J0"/>
<protein>
    <submittedName>
        <fullName evidence="2">Uncharacterized protein</fullName>
    </submittedName>
</protein>
<reference evidence="2 3" key="1">
    <citation type="journal article" date="2015" name="Genome Announc.">
        <title>Expanding the biotechnology potential of lactobacilli through comparative genomics of 213 strains and associated genera.</title>
        <authorList>
            <person name="Sun Z."/>
            <person name="Harris H.M."/>
            <person name="McCann A."/>
            <person name="Guo C."/>
            <person name="Argimon S."/>
            <person name="Zhang W."/>
            <person name="Yang X."/>
            <person name="Jeffery I.B."/>
            <person name="Cooney J.C."/>
            <person name="Kagawa T.F."/>
            <person name="Liu W."/>
            <person name="Song Y."/>
            <person name="Salvetti E."/>
            <person name="Wrobel A."/>
            <person name="Rasinkangas P."/>
            <person name="Parkhill J."/>
            <person name="Rea M.C."/>
            <person name="O'Sullivan O."/>
            <person name="Ritari J."/>
            <person name="Douillard F.P."/>
            <person name="Paul Ross R."/>
            <person name="Yang R."/>
            <person name="Briner A.E."/>
            <person name="Felis G.E."/>
            <person name="de Vos W.M."/>
            <person name="Barrangou R."/>
            <person name="Klaenhammer T.R."/>
            <person name="Caufield P.W."/>
            <person name="Cui Y."/>
            <person name="Zhang H."/>
            <person name="O'Toole P.W."/>
        </authorList>
    </citation>
    <scope>NUCLEOTIDE SEQUENCE [LARGE SCALE GENOMIC DNA]</scope>
    <source>
        <strain evidence="2 3">DSM 16991</strain>
    </source>
</reference>
<keyword evidence="1" id="KW-1133">Transmembrane helix</keyword>
<feature type="transmembrane region" description="Helical" evidence="1">
    <location>
        <begin position="47"/>
        <end position="69"/>
    </location>
</feature>
<dbReference type="InterPro" id="IPR049731">
    <property type="entry name" value="LVIS_2131-like"/>
</dbReference>
<dbReference type="EMBL" id="AZFW01000136">
    <property type="protein sequence ID" value="KRM24747.1"/>
    <property type="molecule type" value="Genomic_DNA"/>
</dbReference>
<sequence length="212" mass="23993">MWASWNWLGVACWTLAVIILIFAVHNIRKRRLKMLVTQRRHFSAANFGLDLLLIVIVAASFGTMIYATFLHTDTIADSSAIQLDYRYRPLVMQTRGDQGYLVRVHNGSGHTPIQTYTYWTEGSKYQINSRDATISTGKKIVPAEAAAYPWPTKSMERMENNTRSSFVAVIKATYKNTPFNGLGMHAGRAASYHEIIRIPSDLFVYIDNPATK</sequence>
<dbReference type="OrthoDB" id="2311501at2"/>
<dbReference type="NCBIfam" id="NF040508">
    <property type="entry name" value="LVIS_2131_fam"/>
    <property type="match status" value="1"/>
</dbReference>
<dbReference type="RefSeq" id="WP_035440334.1">
    <property type="nucleotide sequence ID" value="NZ_AUEH01000021.1"/>
</dbReference>